<comment type="caution">
    <text evidence="4">The sequence shown here is derived from an EMBL/GenBank/DDBJ whole genome shotgun (WGS) entry which is preliminary data.</text>
</comment>
<organism evidence="4 5">
    <name type="scientific">Arthrobacter mangrovi</name>
    <dbReference type="NCBI Taxonomy" id="2966350"/>
    <lineage>
        <taxon>Bacteria</taxon>
        <taxon>Bacillati</taxon>
        <taxon>Actinomycetota</taxon>
        <taxon>Actinomycetes</taxon>
        <taxon>Micrococcales</taxon>
        <taxon>Micrococcaceae</taxon>
        <taxon>Arthrobacter</taxon>
    </lineage>
</organism>
<keyword evidence="1" id="KW-0238">DNA-binding</keyword>
<evidence type="ECO:0000313" key="5">
    <source>
        <dbReference type="Proteomes" id="UP001209654"/>
    </source>
</evidence>
<dbReference type="RefSeq" id="WP_264794899.1">
    <property type="nucleotide sequence ID" value="NZ_BRVS01000004.1"/>
</dbReference>
<evidence type="ECO:0000256" key="1">
    <source>
        <dbReference type="ARBA" id="ARBA00023125"/>
    </source>
</evidence>
<dbReference type="InterPro" id="IPR024412">
    <property type="entry name" value="Lsr2_dim_dom"/>
</dbReference>
<dbReference type="InterPro" id="IPR055370">
    <property type="entry name" value="Lsr2_DNA-bd"/>
</dbReference>
<sequence length="110" mass="12058">MAQEVKVILVDDLEGGTADETVRFSLDGNNFEIDLSTEHAQQLRDALQPFVSKARKAQPRGGAKLKAVSSSRTQDASAVRAWARENGYTVSDRGRVQSEILEAYRRAHGG</sequence>
<dbReference type="Gene3D" id="3.30.60.230">
    <property type="entry name" value="Lsr2, dimerization domain"/>
    <property type="match status" value="1"/>
</dbReference>
<proteinExistence type="predicted"/>
<dbReference type="InterPro" id="IPR036625">
    <property type="entry name" value="E3-bd_dom_sf"/>
</dbReference>
<evidence type="ECO:0000313" key="4">
    <source>
        <dbReference type="EMBL" id="GLB66759.1"/>
    </source>
</evidence>
<dbReference type="Pfam" id="PF23359">
    <property type="entry name" value="Lsr2_DNA-bd"/>
    <property type="match status" value="1"/>
</dbReference>
<accession>A0ABQ5MS04</accession>
<gene>
    <name evidence="4" type="ORF">AHIS1636_11980</name>
</gene>
<reference evidence="4 5" key="1">
    <citation type="journal article" date="2023" name="Int. J. Syst. Evol. Microbiol.">
        <title>Arthrobacter mangrovi sp. nov., an actinobacterium isolated from the rhizosphere of a mangrove.</title>
        <authorList>
            <person name="Hamada M."/>
            <person name="Saitou S."/>
            <person name="Enomoto N."/>
            <person name="Nanri K."/>
            <person name="Hidaka K."/>
            <person name="Miura T."/>
            <person name="Tamura T."/>
        </authorList>
    </citation>
    <scope>NUCLEOTIDE SEQUENCE [LARGE SCALE GENOMIC DNA]</scope>
    <source>
        <strain evidence="4 5">NBRC 112813</strain>
    </source>
</reference>
<protein>
    <submittedName>
        <fullName evidence="4">Lsr2 family protein</fullName>
    </submittedName>
</protein>
<dbReference type="Gene3D" id="4.10.320.10">
    <property type="entry name" value="E3-binding domain"/>
    <property type="match status" value="1"/>
</dbReference>
<dbReference type="Pfam" id="PF11774">
    <property type="entry name" value="Lsr2"/>
    <property type="match status" value="1"/>
</dbReference>
<name>A0ABQ5MS04_9MICC</name>
<dbReference type="EMBL" id="BRVS01000004">
    <property type="protein sequence ID" value="GLB66759.1"/>
    <property type="molecule type" value="Genomic_DNA"/>
</dbReference>
<dbReference type="Proteomes" id="UP001209654">
    <property type="component" value="Unassembled WGS sequence"/>
</dbReference>
<evidence type="ECO:0000259" key="2">
    <source>
        <dbReference type="Pfam" id="PF11774"/>
    </source>
</evidence>
<evidence type="ECO:0000259" key="3">
    <source>
        <dbReference type="Pfam" id="PF23359"/>
    </source>
</evidence>
<feature type="domain" description="Lsr2 dimerization" evidence="2">
    <location>
        <begin position="1"/>
        <end position="57"/>
    </location>
</feature>
<keyword evidence="5" id="KW-1185">Reference proteome</keyword>
<feature type="domain" description="Lsr2 DNA-binding" evidence="3">
    <location>
        <begin position="73"/>
        <end position="107"/>
    </location>
</feature>
<dbReference type="InterPro" id="IPR042261">
    <property type="entry name" value="Lsr2-like_dimerization"/>
</dbReference>